<evidence type="ECO:0000256" key="2">
    <source>
        <dbReference type="ARBA" id="ARBA00022692"/>
    </source>
</evidence>
<keyword evidence="2 6" id="KW-0812">Transmembrane</keyword>
<evidence type="ECO:0000313" key="9">
    <source>
        <dbReference type="Proteomes" id="UP001501057"/>
    </source>
</evidence>
<gene>
    <name evidence="8" type="ORF">GCM10009710_21480</name>
</gene>
<name>A0ABN2JY26_9ACTN</name>
<dbReference type="Pfam" id="PF01578">
    <property type="entry name" value="Cytochrom_C_asm"/>
    <property type="match status" value="1"/>
</dbReference>
<dbReference type="EMBL" id="BAAAME010000004">
    <property type="protein sequence ID" value="GAA1740973.1"/>
    <property type="molecule type" value="Genomic_DNA"/>
</dbReference>
<evidence type="ECO:0000256" key="6">
    <source>
        <dbReference type="SAM" id="Phobius"/>
    </source>
</evidence>
<dbReference type="Proteomes" id="UP001501057">
    <property type="component" value="Unassembled WGS sequence"/>
</dbReference>
<comment type="subcellular location">
    <subcellularLocation>
        <location evidence="1">Membrane</location>
        <topology evidence="1">Multi-pass membrane protein</topology>
    </subcellularLocation>
</comment>
<comment type="caution">
    <text evidence="8">The sequence shown here is derived from an EMBL/GenBank/DDBJ whole genome shotgun (WGS) entry which is preliminary data.</text>
</comment>
<feature type="transmembrane region" description="Helical" evidence="6">
    <location>
        <begin position="130"/>
        <end position="150"/>
    </location>
</feature>
<feature type="transmembrane region" description="Helical" evidence="6">
    <location>
        <begin position="255"/>
        <end position="271"/>
    </location>
</feature>
<evidence type="ECO:0000256" key="4">
    <source>
        <dbReference type="ARBA" id="ARBA00022989"/>
    </source>
</evidence>
<evidence type="ECO:0000256" key="5">
    <source>
        <dbReference type="ARBA" id="ARBA00023136"/>
    </source>
</evidence>
<dbReference type="InterPro" id="IPR045062">
    <property type="entry name" value="Cyt_c_biogenesis_CcsA/CcmC"/>
</dbReference>
<feature type="transmembrane region" description="Helical" evidence="6">
    <location>
        <begin position="73"/>
        <end position="95"/>
    </location>
</feature>
<feature type="transmembrane region" description="Helical" evidence="6">
    <location>
        <begin position="223"/>
        <end position="243"/>
    </location>
</feature>
<evidence type="ECO:0000256" key="3">
    <source>
        <dbReference type="ARBA" id="ARBA00022748"/>
    </source>
</evidence>
<reference evidence="8 9" key="1">
    <citation type="journal article" date="2019" name="Int. J. Syst. Evol. Microbiol.">
        <title>The Global Catalogue of Microorganisms (GCM) 10K type strain sequencing project: providing services to taxonomists for standard genome sequencing and annotation.</title>
        <authorList>
            <consortium name="The Broad Institute Genomics Platform"/>
            <consortium name="The Broad Institute Genome Sequencing Center for Infectious Disease"/>
            <person name="Wu L."/>
            <person name="Ma J."/>
        </authorList>
    </citation>
    <scope>NUCLEOTIDE SEQUENCE [LARGE SCALE GENOMIC DNA]</scope>
    <source>
        <strain evidence="8 9">JCM 13518</strain>
    </source>
</reference>
<feature type="transmembrane region" description="Helical" evidence="6">
    <location>
        <begin position="107"/>
        <end position="123"/>
    </location>
</feature>
<evidence type="ECO:0000259" key="7">
    <source>
        <dbReference type="Pfam" id="PF01578"/>
    </source>
</evidence>
<evidence type="ECO:0000313" key="8">
    <source>
        <dbReference type="EMBL" id="GAA1740973.1"/>
    </source>
</evidence>
<dbReference type="NCBIfam" id="TIGR03144">
    <property type="entry name" value="cytochr_II_ccsB"/>
    <property type="match status" value="1"/>
</dbReference>
<feature type="transmembrane region" description="Helical" evidence="6">
    <location>
        <begin position="12"/>
        <end position="34"/>
    </location>
</feature>
<proteinExistence type="predicted"/>
<dbReference type="PANTHER" id="PTHR30071:SF1">
    <property type="entry name" value="CYTOCHROME B_B6 PROTEIN-RELATED"/>
    <property type="match status" value="1"/>
</dbReference>
<dbReference type="InterPro" id="IPR002541">
    <property type="entry name" value="Cyt_c_assembly"/>
</dbReference>
<feature type="domain" description="Cytochrome c assembly protein" evidence="7">
    <location>
        <begin position="101"/>
        <end position="308"/>
    </location>
</feature>
<evidence type="ECO:0000256" key="1">
    <source>
        <dbReference type="ARBA" id="ARBA00004141"/>
    </source>
</evidence>
<sequence>MTAADYAEFSNYAVASGTIVLALAFLAHLAELLFVRQEAVVPASVAVGGGDTAVAVAESDDDVEPRSAVLSRIGIALTVVAAGLLVAGVVSRAMASNRVPWGNMYEFGLTGVSIALVVYLVLVRITSVQWIAPIVTGFGLAILGLAWSAYVPAGPLVPALHSYWLVIHVAAVMIAGALFLVGASASLLYLLKERAELRGNVGPILRRVPAIAAMDRLAYRTHAVGFVLWTFGALIAGPIWAHYAWGRYWGWDPKEVWAFITWVVYAGYLHARATAGWRGRRAAIIALIGFATFLFSYYGVNIFVPGLHSYAK</sequence>
<accession>A0ABN2JY26</accession>
<dbReference type="PANTHER" id="PTHR30071">
    <property type="entry name" value="HEME EXPORTER PROTEIN C"/>
    <property type="match status" value="1"/>
</dbReference>
<feature type="transmembrane region" description="Helical" evidence="6">
    <location>
        <begin position="162"/>
        <end position="191"/>
    </location>
</feature>
<keyword evidence="3" id="KW-0201">Cytochrome c-type biogenesis</keyword>
<dbReference type="InterPro" id="IPR017562">
    <property type="entry name" value="Cyt_c_biogenesis_CcsA"/>
</dbReference>
<protein>
    <recommendedName>
        <fullName evidence="7">Cytochrome c assembly protein domain-containing protein</fullName>
    </recommendedName>
</protein>
<dbReference type="RefSeq" id="WP_344201177.1">
    <property type="nucleotide sequence ID" value="NZ_BAAAME010000004.1"/>
</dbReference>
<keyword evidence="5 6" id="KW-0472">Membrane</keyword>
<organism evidence="8 9">
    <name type="scientific">Aeromicrobium alkaliterrae</name>
    <dbReference type="NCBI Taxonomy" id="302168"/>
    <lineage>
        <taxon>Bacteria</taxon>
        <taxon>Bacillati</taxon>
        <taxon>Actinomycetota</taxon>
        <taxon>Actinomycetes</taxon>
        <taxon>Propionibacteriales</taxon>
        <taxon>Nocardioidaceae</taxon>
        <taxon>Aeromicrobium</taxon>
    </lineage>
</organism>
<feature type="transmembrane region" description="Helical" evidence="6">
    <location>
        <begin position="283"/>
        <end position="304"/>
    </location>
</feature>
<keyword evidence="9" id="KW-1185">Reference proteome</keyword>
<keyword evidence="4 6" id="KW-1133">Transmembrane helix</keyword>